<feature type="transmembrane region" description="Helical" evidence="1">
    <location>
        <begin position="106"/>
        <end position="125"/>
    </location>
</feature>
<dbReference type="InParanoid" id="A0A139WJ74"/>
<keyword evidence="1" id="KW-0472">Membrane</keyword>
<gene>
    <name evidence="2" type="primary">AUGUSTUS-3.0.2_32779</name>
    <name evidence="2" type="ORF">TcasGA2_TC032779</name>
</gene>
<dbReference type="AlphaFoldDB" id="A0A139WJ74"/>
<protein>
    <submittedName>
        <fullName evidence="2">Uncharacterized protein</fullName>
    </submittedName>
</protein>
<keyword evidence="3" id="KW-1185">Reference proteome</keyword>
<feature type="transmembrane region" description="Helical" evidence="1">
    <location>
        <begin position="74"/>
        <end position="94"/>
    </location>
</feature>
<proteinExistence type="predicted"/>
<keyword evidence="1" id="KW-0812">Transmembrane</keyword>
<name>A0A139WJ74_TRICA</name>
<dbReference type="EMBL" id="KQ971338">
    <property type="protein sequence ID" value="KYB27891.1"/>
    <property type="molecule type" value="Genomic_DNA"/>
</dbReference>
<organism evidence="2 3">
    <name type="scientific">Tribolium castaneum</name>
    <name type="common">Red flour beetle</name>
    <dbReference type="NCBI Taxonomy" id="7070"/>
    <lineage>
        <taxon>Eukaryota</taxon>
        <taxon>Metazoa</taxon>
        <taxon>Ecdysozoa</taxon>
        <taxon>Arthropoda</taxon>
        <taxon>Hexapoda</taxon>
        <taxon>Insecta</taxon>
        <taxon>Pterygota</taxon>
        <taxon>Neoptera</taxon>
        <taxon>Endopterygota</taxon>
        <taxon>Coleoptera</taxon>
        <taxon>Polyphaga</taxon>
        <taxon>Cucujiformia</taxon>
        <taxon>Tenebrionidae</taxon>
        <taxon>Tenebrionidae incertae sedis</taxon>
        <taxon>Tribolium</taxon>
    </lineage>
</organism>
<feature type="transmembrane region" description="Helical" evidence="1">
    <location>
        <begin position="137"/>
        <end position="156"/>
    </location>
</feature>
<sequence>MTVQATNAKNAAESKFSQKCVQVRSFYNKHFPTDRRTFNLRLPFVGLILSVLALHFVTSEFAVRWYFGREINDLARYCYIFAAAGVGFELYYGLKIGDRKQYTPWILLKFVELGFICATIIYIFVDSRNHLNSASAAIIYGFILLVLNGFVTYIVTSASWRQFHGKPTKTDVDENIYETYDDV</sequence>
<feature type="transmembrane region" description="Helical" evidence="1">
    <location>
        <begin position="44"/>
        <end position="68"/>
    </location>
</feature>
<accession>A0A139WJ74</accession>
<dbReference type="KEGG" id="tca:100142190"/>
<reference evidence="2 3" key="1">
    <citation type="journal article" date="2008" name="Nature">
        <title>The genome of the model beetle and pest Tribolium castaneum.</title>
        <authorList>
            <consortium name="Tribolium Genome Sequencing Consortium"/>
            <person name="Richards S."/>
            <person name="Gibbs R.A."/>
            <person name="Weinstock G.M."/>
            <person name="Brown S.J."/>
            <person name="Denell R."/>
            <person name="Beeman R.W."/>
            <person name="Gibbs R."/>
            <person name="Beeman R.W."/>
            <person name="Brown S.J."/>
            <person name="Bucher G."/>
            <person name="Friedrich M."/>
            <person name="Grimmelikhuijzen C.J."/>
            <person name="Klingler M."/>
            <person name="Lorenzen M."/>
            <person name="Richards S."/>
            <person name="Roth S."/>
            <person name="Schroder R."/>
            <person name="Tautz D."/>
            <person name="Zdobnov E.M."/>
            <person name="Muzny D."/>
            <person name="Gibbs R.A."/>
            <person name="Weinstock G.M."/>
            <person name="Attaway T."/>
            <person name="Bell S."/>
            <person name="Buhay C.J."/>
            <person name="Chandrabose M.N."/>
            <person name="Chavez D."/>
            <person name="Clerk-Blankenburg K.P."/>
            <person name="Cree A."/>
            <person name="Dao M."/>
            <person name="Davis C."/>
            <person name="Chacko J."/>
            <person name="Dinh H."/>
            <person name="Dugan-Rocha S."/>
            <person name="Fowler G."/>
            <person name="Garner T.T."/>
            <person name="Garnes J."/>
            <person name="Gnirke A."/>
            <person name="Hawes A."/>
            <person name="Hernandez J."/>
            <person name="Hines S."/>
            <person name="Holder M."/>
            <person name="Hume J."/>
            <person name="Jhangiani S.N."/>
            <person name="Joshi V."/>
            <person name="Khan Z.M."/>
            <person name="Jackson L."/>
            <person name="Kovar C."/>
            <person name="Kowis A."/>
            <person name="Lee S."/>
            <person name="Lewis L.R."/>
            <person name="Margolis J."/>
            <person name="Morgan M."/>
            <person name="Nazareth L.V."/>
            <person name="Nguyen N."/>
            <person name="Okwuonu G."/>
            <person name="Parker D."/>
            <person name="Richards S."/>
            <person name="Ruiz S.J."/>
            <person name="Santibanez J."/>
            <person name="Savard J."/>
            <person name="Scherer S.E."/>
            <person name="Schneider B."/>
            <person name="Sodergren E."/>
            <person name="Tautz D."/>
            <person name="Vattahil S."/>
            <person name="Villasana D."/>
            <person name="White C.S."/>
            <person name="Wright R."/>
            <person name="Park Y."/>
            <person name="Beeman R.W."/>
            <person name="Lord J."/>
            <person name="Oppert B."/>
            <person name="Lorenzen M."/>
            <person name="Brown S."/>
            <person name="Wang L."/>
            <person name="Savard J."/>
            <person name="Tautz D."/>
            <person name="Richards S."/>
            <person name="Weinstock G."/>
            <person name="Gibbs R.A."/>
            <person name="Liu Y."/>
            <person name="Worley K."/>
            <person name="Weinstock G."/>
            <person name="Elsik C.G."/>
            <person name="Reese J.T."/>
            <person name="Elhaik E."/>
            <person name="Landan G."/>
            <person name="Graur D."/>
            <person name="Arensburger P."/>
            <person name="Atkinson P."/>
            <person name="Beeman R.W."/>
            <person name="Beidler J."/>
            <person name="Brown S.J."/>
            <person name="Demuth J.P."/>
            <person name="Drury D.W."/>
            <person name="Du Y.Z."/>
            <person name="Fujiwara H."/>
            <person name="Lorenzen M."/>
            <person name="Maselli V."/>
            <person name="Osanai M."/>
            <person name="Park Y."/>
            <person name="Robertson H.M."/>
            <person name="Tu Z."/>
            <person name="Wang J.J."/>
            <person name="Wang S."/>
            <person name="Richards S."/>
            <person name="Song H."/>
            <person name="Zhang L."/>
            <person name="Sodergren E."/>
            <person name="Werner D."/>
            <person name="Stanke M."/>
            <person name="Morgenstern B."/>
            <person name="Solovyev V."/>
            <person name="Kosarev P."/>
            <person name="Brown G."/>
            <person name="Chen H.C."/>
            <person name="Ermolaeva O."/>
            <person name="Hlavina W."/>
            <person name="Kapustin Y."/>
            <person name="Kiryutin B."/>
            <person name="Kitts P."/>
            <person name="Maglott D."/>
            <person name="Pruitt K."/>
            <person name="Sapojnikov V."/>
            <person name="Souvorov A."/>
            <person name="Mackey A.J."/>
            <person name="Waterhouse R.M."/>
            <person name="Wyder S."/>
            <person name="Zdobnov E.M."/>
            <person name="Zdobnov E.M."/>
            <person name="Wyder S."/>
            <person name="Kriventseva E.V."/>
            <person name="Kadowaki T."/>
            <person name="Bork P."/>
            <person name="Aranda M."/>
            <person name="Bao R."/>
            <person name="Beermann A."/>
            <person name="Berns N."/>
            <person name="Bolognesi R."/>
            <person name="Bonneton F."/>
            <person name="Bopp D."/>
            <person name="Brown S.J."/>
            <person name="Bucher G."/>
            <person name="Butts T."/>
            <person name="Chaumot A."/>
            <person name="Denell R.E."/>
            <person name="Ferrier D.E."/>
            <person name="Friedrich M."/>
            <person name="Gordon C.M."/>
            <person name="Jindra M."/>
            <person name="Klingler M."/>
            <person name="Lan Q."/>
            <person name="Lattorff H.M."/>
            <person name="Laudet V."/>
            <person name="von Levetsow C."/>
            <person name="Liu Z."/>
            <person name="Lutz R."/>
            <person name="Lynch J.A."/>
            <person name="da Fonseca R.N."/>
            <person name="Posnien N."/>
            <person name="Reuter R."/>
            <person name="Roth S."/>
            <person name="Savard J."/>
            <person name="Schinko J.B."/>
            <person name="Schmitt C."/>
            <person name="Schoppmeier M."/>
            <person name="Schroder R."/>
            <person name="Shippy T.D."/>
            <person name="Simonnet F."/>
            <person name="Marques-Souza H."/>
            <person name="Tautz D."/>
            <person name="Tomoyasu Y."/>
            <person name="Trauner J."/>
            <person name="Van der Zee M."/>
            <person name="Vervoort M."/>
            <person name="Wittkopp N."/>
            <person name="Wimmer E.A."/>
            <person name="Yang X."/>
            <person name="Jones A.K."/>
            <person name="Sattelle D.B."/>
            <person name="Ebert P.R."/>
            <person name="Nelson D."/>
            <person name="Scott J.G."/>
            <person name="Beeman R.W."/>
            <person name="Muthukrishnan S."/>
            <person name="Kramer K.J."/>
            <person name="Arakane Y."/>
            <person name="Beeman R.W."/>
            <person name="Zhu Q."/>
            <person name="Hogenkamp D."/>
            <person name="Dixit R."/>
            <person name="Oppert B."/>
            <person name="Jiang H."/>
            <person name="Zou Z."/>
            <person name="Marshall J."/>
            <person name="Elpidina E."/>
            <person name="Vinokurov K."/>
            <person name="Oppert C."/>
            <person name="Zou Z."/>
            <person name="Evans J."/>
            <person name="Lu Z."/>
            <person name="Zhao P."/>
            <person name="Sumathipala N."/>
            <person name="Altincicek B."/>
            <person name="Vilcinskas A."/>
            <person name="Williams M."/>
            <person name="Hultmark D."/>
            <person name="Hetru C."/>
            <person name="Jiang H."/>
            <person name="Grimmelikhuijzen C.J."/>
            <person name="Hauser F."/>
            <person name="Cazzamali G."/>
            <person name="Williamson M."/>
            <person name="Park Y."/>
            <person name="Li B."/>
            <person name="Tanaka Y."/>
            <person name="Predel R."/>
            <person name="Neupert S."/>
            <person name="Schachtner J."/>
            <person name="Verleyen P."/>
            <person name="Raible F."/>
            <person name="Bork P."/>
            <person name="Friedrich M."/>
            <person name="Walden K.K."/>
            <person name="Robertson H.M."/>
            <person name="Angeli S."/>
            <person name="Foret S."/>
            <person name="Bucher G."/>
            <person name="Schuetz S."/>
            <person name="Maleszka R."/>
            <person name="Wimmer E.A."/>
            <person name="Beeman R.W."/>
            <person name="Lorenzen M."/>
            <person name="Tomoyasu Y."/>
            <person name="Miller S.C."/>
            <person name="Grossmann D."/>
            <person name="Bucher G."/>
        </authorList>
    </citation>
    <scope>NUCLEOTIDE SEQUENCE [LARGE SCALE GENOMIC DNA]</scope>
    <source>
        <strain evidence="2 3">Georgia GA2</strain>
    </source>
</reference>
<evidence type="ECO:0000256" key="1">
    <source>
        <dbReference type="SAM" id="Phobius"/>
    </source>
</evidence>
<reference evidence="2 3" key="2">
    <citation type="journal article" date="2010" name="Nucleic Acids Res.">
        <title>BeetleBase in 2010: revisions to provide comprehensive genomic information for Tribolium castaneum.</title>
        <authorList>
            <person name="Kim H.S."/>
            <person name="Murphy T."/>
            <person name="Xia J."/>
            <person name="Caragea D."/>
            <person name="Park Y."/>
            <person name="Beeman R.W."/>
            <person name="Lorenzen M.D."/>
            <person name="Butcher S."/>
            <person name="Manak J.R."/>
            <person name="Brown S.J."/>
        </authorList>
    </citation>
    <scope>GENOME REANNOTATION</scope>
    <source>
        <strain evidence="2 3">Georgia GA2</strain>
    </source>
</reference>
<dbReference type="OrthoDB" id="6685148at2759"/>
<dbReference type="Proteomes" id="UP000007266">
    <property type="component" value="Linkage group 4"/>
</dbReference>
<evidence type="ECO:0000313" key="2">
    <source>
        <dbReference type="EMBL" id="KYB27891.1"/>
    </source>
</evidence>
<keyword evidence="1" id="KW-1133">Transmembrane helix</keyword>
<evidence type="ECO:0000313" key="3">
    <source>
        <dbReference type="Proteomes" id="UP000007266"/>
    </source>
</evidence>